<dbReference type="Proteomes" id="UP001492380">
    <property type="component" value="Unassembled WGS sequence"/>
</dbReference>
<proteinExistence type="predicted"/>
<accession>A0ABR1YR70</accession>
<comment type="caution">
    <text evidence="1">The sequence shown here is derived from an EMBL/GenBank/DDBJ whole genome shotgun (WGS) entry which is preliminary data.</text>
</comment>
<protein>
    <recommendedName>
        <fullName evidence="3">Secreted protein</fullName>
    </recommendedName>
</protein>
<name>A0ABR1YR70_9PEZI</name>
<evidence type="ECO:0000313" key="2">
    <source>
        <dbReference type="Proteomes" id="UP001492380"/>
    </source>
</evidence>
<keyword evidence="2" id="KW-1185">Reference proteome</keyword>
<reference evidence="1 2" key="1">
    <citation type="submission" date="2024-04" db="EMBL/GenBank/DDBJ databases">
        <title>Phyllosticta paracitricarpa is synonymous to the EU quarantine fungus P. citricarpa based on phylogenomic analyses.</title>
        <authorList>
            <consortium name="Lawrence Berkeley National Laboratory"/>
            <person name="Van Ingen-Buijs V.A."/>
            <person name="Van Westerhoven A.C."/>
            <person name="Haridas S."/>
            <person name="Skiadas P."/>
            <person name="Martin F."/>
            <person name="Groenewald J.Z."/>
            <person name="Crous P.W."/>
            <person name="Seidl M.F."/>
        </authorList>
    </citation>
    <scope>NUCLEOTIDE SEQUENCE [LARGE SCALE GENOMIC DNA]</scope>
    <source>
        <strain evidence="1 2">CBS 123374</strain>
    </source>
</reference>
<evidence type="ECO:0008006" key="3">
    <source>
        <dbReference type="Google" id="ProtNLM"/>
    </source>
</evidence>
<organism evidence="1 2">
    <name type="scientific">Phyllosticta capitalensis</name>
    <dbReference type="NCBI Taxonomy" id="121624"/>
    <lineage>
        <taxon>Eukaryota</taxon>
        <taxon>Fungi</taxon>
        <taxon>Dikarya</taxon>
        <taxon>Ascomycota</taxon>
        <taxon>Pezizomycotina</taxon>
        <taxon>Dothideomycetes</taxon>
        <taxon>Dothideomycetes incertae sedis</taxon>
        <taxon>Botryosphaeriales</taxon>
        <taxon>Phyllostictaceae</taxon>
        <taxon>Phyllosticta</taxon>
    </lineage>
</organism>
<gene>
    <name evidence="1" type="ORF">HDK90DRAFT_486062</name>
</gene>
<sequence length="95" mass="10177">MVQCARLLLAGLVESTALTRITKSLPASSSTGVAVQSASARLDTGLRILRPGAPGKRWSLRCRIAAIPQALCYSGTSDTVAQRHEWQREARTGVE</sequence>
<evidence type="ECO:0000313" key="1">
    <source>
        <dbReference type="EMBL" id="KAK8235938.1"/>
    </source>
</evidence>
<dbReference type="EMBL" id="JBBWRZ010000005">
    <property type="protein sequence ID" value="KAK8235938.1"/>
    <property type="molecule type" value="Genomic_DNA"/>
</dbReference>